<dbReference type="RefSeq" id="WP_109907425.1">
    <property type="nucleotide sequence ID" value="NZ_QGLE01000011.1"/>
</dbReference>
<keyword evidence="3" id="KW-1185">Reference proteome</keyword>
<name>A0A317E2E5_9PROT</name>
<dbReference type="GO" id="GO:0051537">
    <property type="term" value="F:2 iron, 2 sulfur cluster binding"/>
    <property type="evidence" value="ECO:0007669"/>
    <property type="project" value="InterPro"/>
</dbReference>
<reference evidence="2 3" key="1">
    <citation type="submission" date="2018-05" db="EMBL/GenBank/DDBJ databases">
        <title>Zavarzinia sp. HR-AS.</title>
        <authorList>
            <person name="Lee Y."/>
            <person name="Jeon C.O."/>
        </authorList>
    </citation>
    <scope>NUCLEOTIDE SEQUENCE [LARGE SCALE GENOMIC DNA]</scope>
    <source>
        <strain evidence="2 3">HR-AS</strain>
    </source>
</reference>
<dbReference type="SUPFAM" id="SSF54292">
    <property type="entry name" value="2Fe-2S ferredoxin-like"/>
    <property type="match status" value="1"/>
</dbReference>
<dbReference type="PROSITE" id="PS51085">
    <property type="entry name" value="2FE2S_FER_2"/>
    <property type="match status" value="1"/>
</dbReference>
<gene>
    <name evidence="2" type="ORF">DKG74_17280</name>
</gene>
<dbReference type="OrthoDB" id="7858822at2"/>
<dbReference type="InterPro" id="IPR001041">
    <property type="entry name" value="2Fe-2S_ferredoxin-type"/>
</dbReference>
<dbReference type="CDD" id="cd00207">
    <property type="entry name" value="fer2"/>
    <property type="match status" value="1"/>
</dbReference>
<dbReference type="Proteomes" id="UP000245461">
    <property type="component" value="Unassembled WGS sequence"/>
</dbReference>
<dbReference type="EMBL" id="QGLE01000011">
    <property type="protein sequence ID" value="PWR19543.1"/>
    <property type="molecule type" value="Genomic_DNA"/>
</dbReference>
<dbReference type="InterPro" id="IPR006058">
    <property type="entry name" value="2Fe2S_fd_BS"/>
</dbReference>
<sequence length="102" mass="11260">MTRHRVTIDETGEAFTCDSRQSVLDGMVRLGRKGIPAGCRGGGCGVCKIEVVEGTYTPEVMSRAHVTEEDQRRGRVLACRIRPEGDLTVRVIGKMTKAWTPR</sequence>
<evidence type="ECO:0000313" key="3">
    <source>
        <dbReference type="Proteomes" id="UP000245461"/>
    </source>
</evidence>
<protein>
    <submittedName>
        <fullName evidence="2">Ferredoxin</fullName>
    </submittedName>
</protein>
<dbReference type="Gene3D" id="3.10.20.30">
    <property type="match status" value="1"/>
</dbReference>
<comment type="caution">
    <text evidence="2">The sequence shown here is derived from an EMBL/GenBank/DDBJ whole genome shotgun (WGS) entry which is preliminary data.</text>
</comment>
<dbReference type="Pfam" id="PF00111">
    <property type="entry name" value="Fer2"/>
    <property type="match status" value="1"/>
</dbReference>
<accession>A0A317E2E5</accession>
<proteinExistence type="predicted"/>
<evidence type="ECO:0000259" key="1">
    <source>
        <dbReference type="PROSITE" id="PS51085"/>
    </source>
</evidence>
<dbReference type="InterPro" id="IPR036010">
    <property type="entry name" value="2Fe-2S_ferredoxin-like_sf"/>
</dbReference>
<evidence type="ECO:0000313" key="2">
    <source>
        <dbReference type="EMBL" id="PWR19543.1"/>
    </source>
</evidence>
<dbReference type="PROSITE" id="PS00197">
    <property type="entry name" value="2FE2S_FER_1"/>
    <property type="match status" value="1"/>
</dbReference>
<organism evidence="2 3">
    <name type="scientific">Zavarzinia aquatilis</name>
    <dbReference type="NCBI Taxonomy" id="2211142"/>
    <lineage>
        <taxon>Bacteria</taxon>
        <taxon>Pseudomonadati</taxon>
        <taxon>Pseudomonadota</taxon>
        <taxon>Alphaproteobacteria</taxon>
        <taxon>Rhodospirillales</taxon>
        <taxon>Zavarziniaceae</taxon>
        <taxon>Zavarzinia</taxon>
    </lineage>
</organism>
<feature type="domain" description="2Fe-2S ferredoxin-type" evidence="1">
    <location>
        <begin position="4"/>
        <end position="95"/>
    </location>
</feature>
<dbReference type="InterPro" id="IPR012675">
    <property type="entry name" value="Beta-grasp_dom_sf"/>
</dbReference>
<dbReference type="AlphaFoldDB" id="A0A317E2E5"/>